<protein>
    <submittedName>
        <fullName evidence="2">Uncharacterized protein</fullName>
    </submittedName>
</protein>
<dbReference type="AlphaFoldDB" id="A0A3G7TUG8"/>
<feature type="coiled-coil region" evidence="1">
    <location>
        <begin position="10"/>
        <end position="37"/>
    </location>
</feature>
<dbReference type="EMBL" id="CP027753">
    <property type="protein sequence ID" value="AZE50680.1"/>
    <property type="molecule type" value="Genomic_DNA"/>
</dbReference>
<keyword evidence="1" id="KW-0175">Coiled coil</keyword>
<dbReference type="Proteomes" id="UP000268048">
    <property type="component" value="Chromosome"/>
</dbReference>
<gene>
    <name evidence="2" type="ORF">C4K04_5029</name>
</gene>
<proteinExistence type="predicted"/>
<dbReference type="RefSeq" id="WP_423144603.1">
    <property type="nucleotide sequence ID" value="NZ_CP027753.1"/>
</dbReference>
<evidence type="ECO:0000256" key="1">
    <source>
        <dbReference type="SAM" id="Coils"/>
    </source>
</evidence>
<evidence type="ECO:0000313" key="2">
    <source>
        <dbReference type="EMBL" id="AZE50680.1"/>
    </source>
</evidence>
<sequence length="57" mass="6208">MTSDIAYDDGSDVEDRLKALQVKVKEAQAQSELTAEEQETLRLWTEALAPAATAEGI</sequence>
<accession>A0A3G7TUG8</accession>
<organism evidence="2 3">
    <name type="scientific">Pseudomonas chlororaphis</name>
    <dbReference type="NCBI Taxonomy" id="587753"/>
    <lineage>
        <taxon>Bacteria</taxon>
        <taxon>Pseudomonadati</taxon>
        <taxon>Pseudomonadota</taxon>
        <taxon>Gammaproteobacteria</taxon>
        <taxon>Pseudomonadales</taxon>
        <taxon>Pseudomonadaceae</taxon>
        <taxon>Pseudomonas</taxon>
    </lineage>
</organism>
<name>A0A3G7TUG8_9PSED</name>
<reference evidence="2 3" key="1">
    <citation type="submission" date="2018-03" db="EMBL/GenBank/DDBJ databases">
        <title>Diversity of phytobeneficial traits revealed by whole-genome analysis of worldwide-isolated phenazine-producing Pseudomonas spp.</title>
        <authorList>
            <person name="Biessy A."/>
            <person name="Novinscak A."/>
            <person name="Blom J."/>
            <person name="Leger G."/>
            <person name="Thomashow L.S."/>
            <person name="Cazorla F.M."/>
            <person name="Josic D."/>
            <person name="Filion M."/>
        </authorList>
    </citation>
    <scope>NUCLEOTIDE SEQUENCE [LARGE SCALE GENOMIC DNA]</scope>
    <source>
        <strain evidence="2 3">B25</strain>
    </source>
</reference>
<evidence type="ECO:0000313" key="3">
    <source>
        <dbReference type="Proteomes" id="UP000268048"/>
    </source>
</evidence>